<gene>
    <name evidence="10" type="ORF">DV20_10400</name>
</gene>
<keyword evidence="5 7" id="KW-1133">Transmembrane helix</keyword>
<evidence type="ECO:0000256" key="5">
    <source>
        <dbReference type="ARBA" id="ARBA00022989"/>
    </source>
</evidence>
<comment type="subcellular location">
    <subcellularLocation>
        <location evidence="1 7">Cell membrane</location>
        <topology evidence="1 7">Multi-pass membrane protein</topology>
    </subcellularLocation>
</comment>
<keyword evidence="2 7" id="KW-0813">Transport</keyword>
<dbReference type="eggNOG" id="COG1175">
    <property type="taxonomic scope" value="Bacteria"/>
</dbReference>
<organism evidence="10 11">
    <name type="scientific">Amycolatopsis rifamycinica</name>
    <dbReference type="NCBI Taxonomy" id="287986"/>
    <lineage>
        <taxon>Bacteria</taxon>
        <taxon>Bacillati</taxon>
        <taxon>Actinomycetota</taxon>
        <taxon>Actinomycetes</taxon>
        <taxon>Pseudonocardiales</taxon>
        <taxon>Pseudonocardiaceae</taxon>
        <taxon>Amycolatopsis</taxon>
    </lineage>
</organism>
<dbReference type="GO" id="GO:0055085">
    <property type="term" value="P:transmembrane transport"/>
    <property type="evidence" value="ECO:0007669"/>
    <property type="project" value="InterPro"/>
</dbReference>
<dbReference type="STRING" id="287986.DV20_10400"/>
<evidence type="ECO:0000256" key="8">
    <source>
        <dbReference type="SAM" id="MobiDB-lite"/>
    </source>
</evidence>
<dbReference type="Gene3D" id="1.10.3720.10">
    <property type="entry name" value="MetI-like"/>
    <property type="match status" value="1"/>
</dbReference>
<feature type="transmembrane region" description="Helical" evidence="7">
    <location>
        <begin position="36"/>
        <end position="58"/>
    </location>
</feature>
<proteinExistence type="inferred from homology"/>
<dbReference type="InterPro" id="IPR050809">
    <property type="entry name" value="UgpAE/MalFG_permease"/>
</dbReference>
<evidence type="ECO:0000313" key="11">
    <source>
        <dbReference type="Proteomes" id="UP000027345"/>
    </source>
</evidence>
<reference evidence="10 11" key="1">
    <citation type="submission" date="2014-05" db="EMBL/GenBank/DDBJ databases">
        <title>Draft genome sequence of Amycolatopsis rifamycinica DSM 46095.</title>
        <authorList>
            <person name="Lal R."/>
            <person name="Saxena A."/>
            <person name="Kumari R."/>
            <person name="Mukherjee U."/>
            <person name="Singh P."/>
            <person name="Sangwan N."/>
            <person name="Mahato N.K."/>
        </authorList>
    </citation>
    <scope>NUCLEOTIDE SEQUENCE [LARGE SCALE GENOMIC DNA]</scope>
    <source>
        <strain evidence="10 11">DSM 46095</strain>
    </source>
</reference>
<feature type="transmembrane region" description="Helical" evidence="7">
    <location>
        <begin position="288"/>
        <end position="311"/>
    </location>
</feature>
<dbReference type="InterPro" id="IPR035906">
    <property type="entry name" value="MetI-like_sf"/>
</dbReference>
<feature type="transmembrane region" description="Helical" evidence="7">
    <location>
        <begin position="190"/>
        <end position="216"/>
    </location>
</feature>
<dbReference type="AlphaFoldDB" id="A0A066U5F1"/>
<comment type="similarity">
    <text evidence="7">Belongs to the binding-protein-dependent transport system permease family.</text>
</comment>
<evidence type="ECO:0000256" key="1">
    <source>
        <dbReference type="ARBA" id="ARBA00004651"/>
    </source>
</evidence>
<feature type="transmembrane region" description="Helical" evidence="7">
    <location>
        <begin position="103"/>
        <end position="123"/>
    </location>
</feature>
<evidence type="ECO:0000259" key="9">
    <source>
        <dbReference type="PROSITE" id="PS50928"/>
    </source>
</evidence>
<evidence type="ECO:0000256" key="4">
    <source>
        <dbReference type="ARBA" id="ARBA00022692"/>
    </source>
</evidence>
<dbReference type="EMBL" id="JMQI01000021">
    <property type="protein sequence ID" value="KDN22315.1"/>
    <property type="molecule type" value="Genomic_DNA"/>
</dbReference>
<feature type="region of interest" description="Disordered" evidence="8">
    <location>
        <begin position="1"/>
        <end position="26"/>
    </location>
</feature>
<accession>A0A066U5F1</accession>
<dbReference type="SUPFAM" id="SSF161098">
    <property type="entry name" value="MetI-like"/>
    <property type="match status" value="1"/>
</dbReference>
<keyword evidence="4 7" id="KW-0812">Transmembrane</keyword>
<feature type="transmembrane region" description="Helical" evidence="7">
    <location>
        <begin position="135"/>
        <end position="158"/>
    </location>
</feature>
<dbReference type="RefSeq" id="WP_043778753.1">
    <property type="nucleotide sequence ID" value="NZ_JMQI01000021.1"/>
</dbReference>
<dbReference type="PROSITE" id="PS50928">
    <property type="entry name" value="ABC_TM1"/>
    <property type="match status" value="1"/>
</dbReference>
<dbReference type="Pfam" id="PF00528">
    <property type="entry name" value="BPD_transp_1"/>
    <property type="match status" value="1"/>
</dbReference>
<keyword evidence="3" id="KW-1003">Cell membrane</keyword>
<dbReference type="PANTHER" id="PTHR43227">
    <property type="entry name" value="BLL4140 PROTEIN"/>
    <property type="match status" value="1"/>
</dbReference>
<dbReference type="OrthoDB" id="9804439at2"/>
<keyword evidence="6 7" id="KW-0472">Membrane</keyword>
<feature type="transmembrane region" description="Helical" evidence="7">
    <location>
        <begin position="246"/>
        <end position="268"/>
    </location>
</feature>
<evidence type="ECO:0000256" key="2">
    <source>
        <dbReference type="ARBA" id="ARBA00022448"/>
    </source>
</evidence>
<dbReference type="PANTHER" id="PTHR43227:SF8">
    <property type="entry name" value="DIACETYLCHITOBIOSE UPTAKE SYSTEM PERMEASE PROTEIN DASB"/>
    <property type="match status" value="1"/>
</dbReference>
<dbReference type="CDD" id="cd06261">
    <property type="entry name" value="TM_PBP2"/>
    <property type="match status" value="1"/>
</dbReference>
<feature type="domain" description="ABC transmembrane type-1" evidence="9">
    <location>
        <begin position="99"/>
        <end position="315"/>
    </location>
</feature>
<comment type="caution">
    <text evidence="10">The sequence shown here is derived from an EMBL/GenBank/DDBJ whole genome shotgun (WGS) entry which is preliminary data.</text>
</comment>
<dbReference type="GO" id="GO:0005886">
    <property type="term" value="C:plasma membrane"/>
    <property type="evidence" value="ECO:0007669"/>
    <property type="project" value="UniProtKB-SubCell"/>
</dbReference>
<dbReference type="Proteomes" id="UP000027345">
    <property type="component" value="Unassembled WGS sequence"/>
</dbReference>
<evidence type="ECO:0000256" key="6">
    <source>
        <dbReference type="ARBA" id="ARBA00023136"/>
    </source>
</evidence>
<evidence type="ECO:0000256" key="3">
    <source>
        <dbReference type="ARBA" id="ARBA00022475"/>
    </source>
</evidence>
<protein>
    <submittedName>
        <fullName evidence="10">Sugar ABC transporter permease</fullName>
    </submittedName>
</protein>
<sequence>MTATANVTMPAGATPPASPRDAGVKRRRRGRFGDRVLPYLLLLPALAAILVLLAWPLVQVLAISFRKLDIGQLVSGKTIWIGFDNYTNTLSDPEFWTVTFRTLVFTAAVVAATIAGGLLLAVLMRHLDPVVRVMVQVTLVLAWATPVIATTTVFQWIFDEQYGILNKTLDRLGFHGFIGFSWFSSGPSTLTVIGLLIVWQAVPFVTFSLYAGLVGVPREQYEAAGMDGAGPWQTFRAVTWPAIRPITTMVTFLSVLWDFNAFAQIWAIREGGPDGGSTTLAVVLYLKGIAGNHFGAAGAIATLMLIVLAIVTGRYIQLLVRTPEGDLK</sequence>
<name>A0A066U5F1_9PSEU</name>
<dbReference type="InterPro" id="IPR000515">
    <property type="entry name" value="MetI-like"/>
</dbReference>
<keyword evidence="11" id="KW-1185">Reference proteome</keyword>
<evidence type="ECO:0000256" key="7">
    <source>
        <dbReference type="RuleBase" id="RU363032"/>
    </source>
</evidence>
<evidence type="ECO:0000313" key="10">
    <source>
        <dbReference type="EMBL" id="KDN22315.1"/>
    </source>
</evidence>